<accession>A0A9E7MI60</accession>
<proteinExistence type="predicted"/>
<protein>
    <submittedName>
        <fullName evidence="1">Uncharacterized protein</fullName>
    </submittedName>
</protein>
<name>A0A9E7MI60_9CAUD</name>
<sequence length="53" mass="5834">MMPTTQRLKILVAVVVVRYDVIDLVSWIAAHNAQAVACLAFITVTPQHTDTPD</sequence>
<evidence type="ECO:0000313" key="1">
    <source>
        <dbReference type="EMBL" id="USL85049.1"/>
    </source>
</evidence>
<organism evidence="1">
    <name type="scientific">Arthrobacter phage SWEP2</name>
    <dbReference type="NCBI Taxonomy" id="2945958"/>
    <lineage>
        <taxon>Viruses</taxon>
        <taxon>Duplodnaviria</taxon>
        <taxon>Heunggongvirae</taxon>
        <taxon>Uroviricota</taxon>
        <taxon>Caudoviricetes</taxon>
        <taxon>Casidaviridae</taxon>
        <taxon>Swepdovirus</taxon>
        <taxon>Swepdovirus SWEP2</taxon>
    </lineage>
</organism>
<reference evidence="1" key="1">
    <citation type="submission" date="2022-05" db="EMBL/GenBank/DDBJ databases">
        <authorList>
            <person name="Ruan C."/>
        </authorList>
    </citation>
    <scope>NUCLEOTIDE SEQUENCE</scope>
</reference>
<dbReference type="EMBL" id="ON528933">
    <property type="protein sequence ID" value="USL85049.1"/>
    <property type="molecule type" value="Genomic_DNA"/>
</dbReference>